<dbReference type="SMART" id="SM00181">
    <property type="entry name" value="EGF"/>
    <property type="match status" value="1"/>
</dbReference>
<feature type="domain" description="Cadherin" evidence="17">
    <location>
        <begin position="2179"/>
        <end position="2286"/>
    </location>
</feature>
<dbReference type="GO" id="GO:0007156">
    <property type="term" value="P:homophilic cell adhesion via plasma membrane adhesion molecules"/>
    <property type="evidence" value="ECO:0007669"/>
    <property type="project" value="InterPro"/>
</dbReference>
<feature type="domain" description="Cadherin" evidence="17">
    <location>
        <begin position="2713"/>
        <end position="2820"/>
    </location>
</feature>
<dbReference type="InterPro" id="IPR002126">
    <property type="entry name" value="Cadherin-like_dom"/>
</dbReference>
<keyword evidence="3 14" id="KW-0245">EGF-like domain</keyword>
<evidence type="ECO:0000256" key="9">
    <source>
        <dbReference type="ARBA" id="ARBA00022989"/>
    </source>
</evidence>
<feature type="domain" description="Cadherin" evidence="17">
    <location>
        <begin position="2821"/>
        <end position="2934"/>
    </location>
</feature>
<dbReference type="PROSITE" id="PS50025">
    <property type="entry name" value="LAM_G_DOMAIN"/>
    <property type="match status" value="1"/>
</dbReference>
<keyword evidence="10" id="KW-0472">Membrane</keyword>
<dbReference type="EMBL" id="MU826838">
    <property type="protein sequence ID" value="KAJ7372187.1"/>
    <property type="molecule type" value="Genomic_DNA"/>
</dbReference>
<feature type="domain" description="Cadherin" evidence="17">
    <location>
        <begin position="2287"/>
        <end position="2395"/>
    </location>
</feature>
<evidence type="ECO:0000256" key="13">
    <source>
        <dbReference type="PROSITE-ProRule" id="PRU00043"/>
    </source>
</evidence>
<keyword evidence="11" id="KW-1015">Disulfide bond</keyword>
<evidence type="ECO:0000259" key="16">
    <source>
        <dbReference type="PROSITE" id="PS50026"/>
    </source>
</evidence>
<protein>
    <submittedName>
        <fullName evidence="18">Bahd acyltransferase</fullName>
    </submittedName>
</protein>
<feature type="domain" description="Cadherin" evidence="17">
    <location>
        <begin position="1104"/>
        <end position="1255"/>
    </location>
</feature>
<dbReference type="GO" id="GO:0005911">
    <property type="term" value="C:cell-cell junction"/>
    <property type="evidence" value="ECO:0007669"/>
    <property type="project" value="TreeGrafter"/>
</dbReference>
<evidence type="ECO:0000259" key="17">
    <source>
        <dbReference type="PROSITE" id="PS50268"/>
    </source>
</evidence>
<feature type="domain" description="Cadherin" evidence="17">
    <location>
        <begin position="785"/>
        <end position="890"/>
    </location>
</feature>
<dbReference type="PRINTS" id="PR00205">
    <property type="entry name" value="CADHERIN"/>
</dbReference>
<evidence type="ECO:0000256" key="11">
    <source>
        <dbReference type="ARBA" id="ARBA00023157"/>
    </source>
</evidence>
<keyword evidence="19" id="KW-1185">Reference proteome</keyword>
<dbReference type="SMART" id="SM00112">
    <property type="entry name" value="CA"/>
    <property type="match status" value="24"/>
</dbReference>
<reference evidence="18" key="1">
    <citation type="submission" date="2023-01" db="EMBL/GenBank/DDBJ databases">
        <title>Genome assembly of the deep-sea coral Lophelia pertusa.</title>
        <authorList>
            <person name="Herrera S."/>
            <person name="Cordes E."/>
        </authorList>
    </citation>
    <scope>NUCLEOTIDE SEQUENCE</scope>
    <source>
        <strain evidence="18">USNM1676648</strain>
        <tissue evidence="18">Polyp</tissue>
    </source>
</reference>
<evidence type="ECO:0000256" key="2">
    <source>
        <dbReference type="ARBA" id="ARBA00022475"/>
    </source>
</evidence>
<evidence type="ECO:0000259" key="15">
    <source>
        <dbReference type="PROSITE" id="PS50025"/>
    </source>
</evidence>
<dbReference type="CDD" id="cd00054">
    <property type="entry name" value="EGF_CA"/>
    <property type="match status" value="1"/>
</dbReference>
<dbReference type="FunFam" id="2.60.40.60:FF:000005">
    <property type="entry name" value="Protocadherin 9"/>
    <property type="match status" value="1"/>
</dbReference>
<keyword evidence="6" id="KW-0677">Repeat</keyword>
<keyword evidence="12" id="KW-0325">Glycoprotein</keyword>
<feature type="domain" description="Cadherin" evidence="17">
    <location>
        <begin position="1965"/>
        <end position="2074"/>
    </location>
</feature>
<organism evidence="18 19">
    <name type="scientific">Desmophyllum pertusum</name>
    <dbReference type="NCBI Taxonomy" id="174260"/>
    <lineage>
        <taxon>Eukaryota</taxon>
        <taxon>Metazoa</taxon>
        <taxon>Cnidaria</taxon>
        <taxon>Anthozoa</taxon>
        <taxon>Hexacorallia</taxon>
        <taxon>Scleractinia</taxon>
        <taxon>Caryophylliina</taxon>
        <taxon>Caryophylliidae</taxon>
        <taxon>Desmophyllum</taxon>
    </lineage>
</organism>
<keyword evidence="7 13" id="KW-0106">Calcium</keyword>
<evidence type="ECO:0000256" key="4">
    <source>
        <dbReference type="ARBA" id="ARBA00022692"/>
    </source>
</evidence>
<feature type="domain" description="Cadherin" evidence="17">
    <location>
        <begin position="2075"/>
        <end position="2178"/>
    </location>
</feature>
<feature type="domain" description="Cadherin" evidence="17">
    <location>
        <begin position="2396"/>
        <end position="2496"/>
    </location>
</feature>
<dbReference type="PROSITE" id="PS00232">
    <property type="entry name" value="CADHERIN_1"/>
    <property type="match status" value="10"/>
</dbReference>
<dbReference type="GO" id="GO:0007163">
    <property type="term" value="P:establishment or maintenance of cell polarity"/>
    <property type="evidence" value="ECO:0007669"/>
    <property type="project" value="UniProtKB-ARBA"/>
</dbReference>
<dbReference type="CDD" id="cd00110">
    <property type="entry name" value="LamG"/>
    <property type="match status" value="1"/>
</dbReference>
<dbReference type="Gene3D" id="2.60.40.60">
    <property type="entry name" value="Cadherins"/>
    <property type="match status" value="28"/>
</dbReference>
<evidence type="ECO:0000256" key="6">
    <source>
        <dbReference type="ARBA" id="ARBA00022737"/>
    </source>
</evidence>
<dbReference type="OrthoDB" id="6252479at2759"/>
<dbReference type="PANTHER" id="PTHR24025:SF23">
    <property type="entry name" value="NEURAL-CADHERIN"/>
    <property type="match status" value="1"/>
</dbReference>
<keyword evidence="18" id="KW-0012">Acyltransferase</keyword>
<gene>
    <name evidence="18" type="primary">FAT3_3</name>
    <name evidence="18" type="ORF">OS493_020616</name>
</gene>
<dbReference type="SUPFAM" id="SSF49899">
    <property type="entry name" value="Concanavalin A-like lectins/glucanases"/>
    <property type="match status" value="1"/>
</dbReference>
<dbReference type="SUPFAM" id="SSF57196">
    <property type="entry name" value="EGF/Laminin"/>
    <property type="match status" value="1"/>
</dbReference>
<dbReference type="Pfam" id="PF00028">
    <property type="entry name" value="Cadherin"/>
    <property type="match status" value="19"/>
</dbReference>
<dbReference type="FunFam" id="2.60.40.60:FF:000024">
    <property type="entry name" value="FAT atypical cadherin 3"/>
    <property type="match status" value="1"/>
</dbReference>
<dbReference type="Pfam" id="PF02210">
    <property type="entry name" value="Laminin_G_2"/>
    <property type="match status" value="1"/>
</dbReference>
<dbReference type="InterPro" id="IPR000742">
    <property type="entry name" value="EGF"/>
</dbReference>
<name>A0A9W9YZA3_9CNID</name>
<evidence type="ECO:0000256" key="14">
    <source>
        <dbReference type="PROSITE-ProRule" id="PRU00076"/>
    </source>
</evidence>
<feature type="domain" description="Cadherin" evidence="17">
    <location>
        <begin position="676"/>
        <end position="782"/>
    </location>
</feature>
<dbReference type="SUPFAM" id="SSF49313">
    <property type="entry name" value="Cadherin-like"/>
    <property type="match status" value="26"/>
</dbReference>
<evidence type="ECO:0000256" key="1">
    <source>
        <dbReference type="ARBA" id="ARBA00004251"/>
    </source>
</evidence>
<feature type="domain" description="Cadherin" evidence="17">
    <location>
        <begin position="1560"/>
        <end position="1661"/>
    </location>
</feature>
<feature type="domain" description="Cadherin" evidence="17">
    <location>
        <begin position="2606"/>
        <end position="2712"/>
    </location>
</feature>
<keyword evidence="9" id="KW-1133">Transmembrane helix</keyword>
<dbReference type="InterPro" id="IPR050971">
    <property type="entry name" value="Cadherin-domain_protein"/>
</dbReference>
<feature type="domain" description="Cadherin" evidence="17">
    <location>
        <begin position="416"/>
        <end position="527"/>
    </location>
</feature>
<evidence type="ECO:0000256" key="7">
    <source>
        <dbReference type="ARBA" id="ARBA00022837"/>
    </source>
</evidence>
<keyword evidence="2" id="KW-1003">Cell membrane</keyword>
<dbReference type="InterPro" id="IPR013320">
    <property type="entry name" value="ConA-like_dom_sf"/>
</dbReference>
<dbReference type="PANTHER" id="PTHR24025">
    <property type="entry name" value="DESMOGLEIN FAMILY MEMBER"/>
    <property type="match status" value="1"/>
</dbReference>
<feature type="domain" description="Cadherin" evidence="17">
    <location>
        <begin position="1662"/>
        <end position="1769"/>
    </location>
</feature>
<feature type="domain" description="Cadherin" evidence="17">
    <location>
        <begin position="1857"/>
        <end position="1964"/>
    </location>
</feature>
<proteinExistence type="predicted"/>
<sequence length="3399" mass="374239">MIISVWYPVHLLCLHALRRQRRVQAVYAQKGDSLDKVGLFKVSTSGVITTVQPLIYEKGKANQYDLTVVRRSSEETNGGLATTVRVTVQDVNNFPPVFTFSLYNGTIKENSPEGAIVRGLENCHAEERDNSGIRAYKIIKGNEKGYLKADRYDVGEKSFLQLKATNRPIKRSKTTPYMTLVVEAEDMGDPPLTARTTIGVIIEEVNDHPPVFDKSSYEKEISEDTPVMMPVLKVQASDKDEGISGQVYYYFQTLSSFFMINTFTGVITLVRELDYSQSAQRLHRFTVVAQDAGIPSKQTVDERRARKHRTVLPKAPYHFTIHSSFPVKASLGAIFAEDEDPPGSNSELLYSLESSSAEFNIDSYSGVLTVSKELDVQTYTLVVRAQDQGSPGKSAEAEVKIQVEYVDNPNNHPTFSVPVEAITVKENTEIGKSVFQASVNSDASTKKGVVYSAIFGSGLPYFDLDEATGVLKTAAPLDREKHAVYDMMIEARNKEKIPLTASDGEGKTSQAIVKVDVTSAPDSAPKFTKEEYKIELREEQGAIPNLLCIAATGSNGPVKYSIKPGGDNRFDIDPITGNLSVKDSFSYSSGDRGSVGCPGKTDFVLQLLSDGAPEDLSRFQIDSQGTVRTASSTLPQNRIFNFKVKAKETGAGQPKESEVSLKISVHSTPYTAVEFTSTSYLQSLAEDASIGSFVFTVTASRSGSNAGMKYSIVGGDFDSTFKIDSNNGKVALAKSLDYETVKSYKLIIRATFKSSDGGVPDATAEIAGEVTVEDVNDNSPRFLLYGSITRIAIESYTPSATKVIQVKATDKDTGNYGSVTYSFYEAGSNPSSNIPFSINLNTGALKTNKEIKYSERSRYALIARATDGGGKYMDTTIDITVLDTSRPPTFSKDEYVKTISENSQVGTSVINIGAAYDDATALLKYDFIQRKSDNSNDNNKMFCIDYLGVISVAQPLDREKVPSYELLVMVSLNNRNDTTVVKINLRDTNDHAPSFEKSIVVLEVPENKATNSELKQLTATDTDNGENGKVSYSIIQSVVSDSMKLFAVDSDTGMVTLKTSLDREKAAEHVLFIKAQDNGNPQLSDLVKLIIRVTDINDNVPRFSTSSYQASIPADAKQGDRVVQLSATDLDSGVNRLIRYSITQGNKDGIFEIDSDNGFVSLGNKSLASTAQDTFTLTVEASDEKNRNKKDEATVLVNVFPLTDLHGDLVTAQELDYEKTTQYKLRVRARDIKGNTAEVNVTINVQDINDNAPFFIDSVDGQIDRRVEADIDKETEVTQIEAYDLDHGASMKYKLSSGVEDFLSIDDQGIIRAKRSLQGGIPGKRAIETPKLLLFNVEATDGDSPPVLAPVRLALTKSQLGQDALAVRVREDTRVGTVIAVVPRYIPGGKMSILYPEKTHFTVDEKGKVLLAKELDFETQASYALTVREEGSSPTGPLVNDIDLEISVVDVNDNDPTYKVTRKHGRVNWNSRAGFTALKLQVSDADTGPNGLAGHQLVTANTPFGINPLDDSLEVSGLLTKSQYDLELHPYDYGIPRRFNDKVKLRLDVGQQPPRFVDFHDEGYKFEIPEDAKGGTVIGKIEAVSASGSRVGYTILEGNPDNRFKIASNGEVRLNFILDYETQATEYKLLCAALELIPMGLTSKIKIKISVLNANDHNPEFQQGSYSATVPEDAAIGSSILSVSATDRDCSQDSSCSSGQLIYSVKDTEYFSVDPDTGIISPTRSLDYESQKIHVFQVQAADTLRNKTNLALAYVKITLTNTNDNQPRFKLEKPENTEYRFTIDEDAKVGIGLGVLVAHDYDHDSTSFSIIAGSGPFQIDSNTGILSLKQTADPDGSYSDIQVIIYIKDKNNNRPVFEKCEDSKVTENLPAGQFVTKVVATDKDRGVNGEIEYSIAHGDEEFEIDNSTGVLRSKVSFDREDKTDYKVVIKAEDGGHGRSKFERLLRYCKVIVTVEDANDNFPYFESRNYAGSVMQNAKEGTSILMVHATDYDSDANSKVEFSLDSACDKFQISERGLVSTKASLKSTAIGTISCIMSVSNTEPMTVGESENDKNSHLRTTKIEIYVSDIEPPLFTQTKYTAAISENELPNKSVLKLVAVSKNNLPVHYSILSAWKDAPEYFDIDPSTGLITTGGKSLDYEERSILRMQFRASESDRRVFSTCLVEINVIDLNDNTPTFGTETYHGRIPENSPPNTAVLRVHAVDADTVPAGKGITYAIVPGMRYSPYFTIDPVTGIIRTKVTMDTEHIGQEKEFTLHFSASDGEMLSRTSSADITLVDDNDNDPFYSLTDYSFSVREDVPMLYIVHSFTAKDNDIGLNARLKFYISDGNQAHAFHLINVFSPKNEGQLLVEDRLDYETTKEYQLQIIATDGRSSSYPPANVIIKVIDVNDNAPKFSELRYDQSVKEGSPPNQAVLTVTATDIDTTSETITYSLDQVGERFFTIGPRTGEIKTGGKPLDREETPVLYFNVEASDGTFKGVAGIKIVVLDANDKAPYFPNPPYIGTIDENEPPGTSVIVVQAVDEDDPSIPENTDLTYSLDDDSDGLFVIDEKTALISNTMTLDKDGDTQTEYNVTVKATDKGEPPLSGTTVVTIRVEDANDHKPKFDPLEYKASVPENAFPGYYVTTVNATDEDLGFNAMLEYTIESGNKPYAFYINPVTGVILVSGELDYETQKSYTLKVNVSDQGIPQQTSLELATVIITILDANDHPPVFVPDEYSISVKEDVAVGTSLLSLVTTDGDVSIKTELWFTVEFGDPANIFDVKPDPNNASIGILYTTASLDRERVDSYKLEIKTEDADKLFAISFVTVTVLDVNDNGPHFAPPIYFGSIVENVNVPQFVVKLNAYDPDESSNGPPFDYKILNGTESDNFYIETSSKTSTTVEIYSLGTYKFSYETKREWKLWVQVTDSGNPTMTNITVVYIEVKDSVNNNQPFNASMKIILNAYLGQFVGGDIGMVYYQDNDFKVDQNGYKIASQSPGTYFTVNANTGHLSAPFDIPSEVIVRDIPEAAVRMSTTVQFVNIHKETFFVGDYYSRLQTVLLDVFTFGVDIIIQQDVFIFSIQMDLENPQAIDVQMAVKLLQGNYMSTTDVLMKLIERRASLEQIGLTIGAFGIDNCAKEEDQIGVCQNVVKAFNTFKVISGDYGQFPAPDSSLTFVSIDIKLEVGYSSVIKPVRTCADKPCMHDGICHNVVPHGFVCECPHKFNGLVTGSLCELTTRTFEGGLGESYIWLKTLAAYERSVVQLEFTTIVADGLILYQGPLLEGESRDFMGIMLIGGYIRVVISFGDQPLTLTMSRGIRLDDGEWHFIEVRQELKTITVIIDHCKNARMIQLGDELVEDESDCKISGTVRGTNYYLNSLRPLQIGGVENPNLHIRNSATPASLAAYERLPTTNTCTTSKSR</sequence>
<dbReference type="FunFam" id="2.60.40.60:FF:000033">
    <property type="entry name" value="FAT atypical cadherin 1"/>
    <property type="match status" value="2"/>
</dbReference>
<dbReference type="PROSITE" id="PS50026">
    <property type="entry name" value="EGF_3"/>
    <property type="match status" value="1"/>
</dbReference>
<feature type="domain" description="Cadherin" evidence="17">
    <location>
        <begin position="99"/>
        <end position="212"/>
    </location>
</feature>
<comment type="subcellular location">
    <subcellularLocation>
        <location evidence="1">Cell membrane</location>
        <topology evidence="1">Single-pass type I membrane protein</topology>
    </subcellularLocation>
</comment>
<keyword evidence="8" id="KW-0130">Cell adhesion</keyword>
<dbReference type="InterPro" id="IPR015919">
    <property type="entry name" value="Cadherin-like_sf"/>
</dbReference>
<evidence type="ECO:0000256" key="12">
    <source>
        <dbReference type="ARBA" id="ARBA00023180"/>
    </source>
</evidence>
<feature type="domain" description="Cadherin" evidence="17">
    <location>
        <begin position="213"/>
        <end position="296"/>
    </location>
</feature>
<keyword evidence="18" id="KW-0808">Transferase</keyword>
<feature type="domain" description="Laminin G" evidence="15">
    <location>
        <begin position="3216"/>
        <end position="3393"/>
    </location>
</feature>
<dbReference type="SMART" id="SM00282">
    <property type="entry name" value="LamG"/>
    <property type="match status" value="1"/>
</dbReference>
<evidence type="ECO:0000313" key="19">
    <source>
        <dbReference type="Proteomes" id="UP001163046"/>
    </source>
</evidence>
<evidence type="ECO:0000256" key="10">
    <source>
        <dbReference type="ARBA" id="ARBA00023136"/>
    </source>
</evidence>
<dbReference type="GO" id="GO:0016746">
    <property type="term" value="F:acyltransferase activity"/>
    <property type="evidence" value="ECO:0007669"/>
    <property type="project" value="UniProtKB-KW"/>
</dbReference>
<feature type="domain" description="Cadherin" evidence="17">
    <location>
        <begin position="313"/>
        <end position="415"/>
    </location>
</feature>
<dbReference type="PROSITE" id="PS50268">
    <property type="entry name" value="CADHERIN_2"/>
    <property type="match status" value="24"/>
</dbReference>
<dbReference type="Proteomes" id="UP001163046">
    <property type="component" value="Unassembled WGS sequence"/>
</dbReference>
<dbReference type="CDD" id="cd11304">
    <property type="entry name" value="Cadherin_repeat"/>
    <property type="match status" value="26"/>
</dbReference>
<dbReference type="FunFam" id="2.60.40.60:FF:000058">
    <property type="entry name" value="FAT atypical cadherin 3"/>
    <property type="match status" value="1"/>
</dbReference>
<dbReference type="FunFam" id="2.60.40.60:FF:000020">
    <property type="entry name" value="Dachsous cadherin-related 1b"/>
    <property type="match status" value="4"/>
</dbReference>
<feature type="domain" description="Cadherin" evidence="17">
    <location>
        <begin position="2497"/>
        <end position="2605"/>
    </location>
</feature>
<comment type="caution">
    <text evidence="14">Lacks conserved residue(s) required for the propagation of feature annotation.</text>
</comment>
<dbReference type="InterPro" id="IPR020894">
    <property type="entry name" value="Cadherin_CS"/>
</dbReference>
<evidence type="ECO:0000256" key="5">
    <source>
        <dbReference type="ARBA" id="ARBA00022729"/>
    </source>
</evidence>
<comment type="caution">
    <text evidence="18">The sequence shown here is derived from an EMBL/GenBank/DDBJ whole genome shotgun (WGS) entry which is preliminary data.</text>
</comment>
<dbReference type="InterPro" id="IPR001791">
    <property type="entry name" value="Laminin_G"/>
</dbReference>
<keyword evidence="5" id="KW-0732">Signal</keyword>
<dbReference type="GO" id="GO:0005509">
    <property type="term" value="F:calcium ion binding"/>
    <property type="evidence" value="ECO:0007669"/>
    <property type="project" value="UniProtKB-UniRule"/>
</dbReference>
<dbReference type="FunFam" id="2.60.40.60:FF:000116">
    <property type="entry name" value="Dachsous cadherin-related 2"/>
    <property type="match status" value="1"/>
</dbReference>
<evidence type="ECO:0000256" key="8">
    <source>
        <dbReference type="ARBA" id="ARBA00022889"/>
    </source>
</evidence>
<feature type="domain" description="Cadherin" evidence="17">
    <location>
        <begin position="1775"/>
        <end position="1855"/>
    </location>
</feature>
<feature type="domain" description="Cadherin" evidence="17">
    <location>
        <begin position="27"/>
        <end position="98"/>
    </location>
</feature>
<accession>A0A9W9YZA3</accession>
<feature type="domain" description="Cadherin" evidence="17">
    <location>
        <begin position="891"/>
        <end position="995"/>
    </location>
</feature>
<dbReference type="Gene3D" id="2.60.120.200">
    <property type="match status" value="1"/>
</dbReference>
<feature type="domain" description="Cadherin" evidence="17">
    <location>
        <begin position="1334"/>
        <end position="1458"/>
    </location>
</feature>
<dbReference type="Gene3D" id="2.10.25.10">
    <property type="entry name" value="Laminin"/>
    <property type="match status" value="1"/>
</dbReference>
<evidence type="ECO:0000256" key="3">
    <source>
        <dbReference type="ARBA" id="ARBA00022536"/>
    </source>
</evidence>
<feature type="domain" description="EGF-like" evidence="16">
    <location>
        <begin position="3171"/>
        <end position="3212"/>
    </location>
</feature>
<evidence type="ECO:0000313" key="18">
    <source>
        <dbReference type="EMBL" id="KAJ7372187.1"/>
    </source>
</evidence>
<keyword evidence="4" id="KW-0812">Transmembrane</keyword>
<dbReference type="GO" id="GO:0005886">
    <property type="term" value="C:plasma membrane"/>
    <property type="evidence" value="ECO:0007669"/>
    <property type="project" value="UniProtKB-SubCell"/>
</dbReference>
<feature type="domain" description="Cadherin" evidence="17">
    <location>
        <begin position="996"/>
        <end position="1103"/>
    </location>
</feature>
<dbReference type="FunFam" id="2.60.40.60:FF:000092">
    <property type="entry name" value="Protocadherin 8"/>
    <property type="match status" value="2"/>
</dbReference>